<evidence type="ECO:0000313" key="1">
    <source>
        <dbReference type="EMBL" id="EDM16753.1"/>
    </source>
</evidence>
<reference evidence="1 2" key="2">
    <citation type="submission" date="2005-09" db="EMBL/GenBank/DDBJ databases">
        <authorList>
            <person name="Mural R.J."/>
            <person name="Li P.W."/>
            <person name="Adams M.D."/>
            <person name="Amanatides P.G."/>
            <person name="Baden-Tillson H."/>
            <person name="Barnstead M."/>
            <person name="Chin S.H."/>
            <person name="Dew I."/>
            <person name="Evans C.A."/>
            <person name="Ferriera S."/>
            <person name="Flanigan M."/>
            <person name="Fosler C."/>
            <person name="Glodek A."/>
            <person name="Gu Z."/>
            <person name="Holt R.A."/>
            <person name="Jennings D."/>
            <person name="Kraft C.L."/>
            <person name="Lu F."/>
            <person name="Nguyen T."/>
            <person name="Nusskern D.R."/>
            <person name="Pfannkoch C.M."/>
            <person name="Sitter C."/>
            <person name="Sutton G.G."/>
            <person name="Venter J.C."/>
            <person name="Wang Z."/>
            <person name="Woodage T."/>
            <person name="Zheng X.H."/>
            <person name="Zhong F."/>
        </authorList>
    </citation>
    <scope>NUCLEOTIDE SEQUENCE [LARGE SCALE GENOMIC DNA]</scope>
    <source>
        <strain evidence="1">BN</strain>
        <strain evidence="2">BN, Sprague-Dawley</strain>
    </source>
</reference>
<dbReference type="EMBL" id="CH473960">
    <property type="protein sequence ID" value="EDM16754.1"/>
    <property type="molecule type" value="Genomic_DNA"/>
</dbReference>
<reference evidence="1" key="1">
    <citation type="journal article" date="2005" name="Genome Res.">
        <title>Gene and alternative splicing annotation with AIR.</title>
        <authorList>
            <person name="Florea L."/>
            <person name="Di Francesco V."/>
            <person name="Miller J."/>
            <person name="Turner R."/>
            <person name="Yao A."/>
            <person name="Harris M."/>
            <person name="Walenz B."/>
            <person name="Mobarry C."/>
            <person name="Merkulov G.V."/>
            <person name="Charlab R."/>
            <person name="Dew I."/>
            <person name="Deng Z."/>
            <person name="Istrail S."/>
            <person name="Li P."/>
            <person name="Sutton G."/>
        </authorList>
    </citation>
    <scope>NUCLEOTIDE SEQUENCE</scope>
    <source>
        <strain evidence="1">BN</strain>
    </source>
</reference>
<accession>A6IGE4</accession>
<dbReference type="AlphaFoldDB" id="A6IGE4"/>
<evidence type="ECO:0000313" key="2">
    <source>
        <dbReference type="Proteomes" id="UP000234681"/>
    </source>
</evidence>
<dbReference type="Proteomes" id="UP000234681">
    <property type="component" value="Chromosome 7"/>
</dbReference>
<organism evidence="1 2">
    <name type="scientific">Rattus norvegicus</name>
    <name type="common">Rat</name>
    <dbReference type="NCBI Taxonomy" id="10116"/>
    <lineage>
        <taxon>Eukaryota</taxon>
        <taxon>Metazoa</taxon>
        <taxon>Chordata</taxon>
        <taxon>Craniata</taxon>
        <taxon>Vertebrata</taxon>
        <taxon>Euteleostomi</taxon>
        <taxon>Mammalia</taxon>
        <taxon>Eutheria</taxon>
        <taxon>Euarchontoglires</taxon>
        <taxon>Glires</taxon>
        <taxon>Rodentia</taxon>
        <taxon>Myomorpha</taxon>
        <taxon>Muroidea</taxon>
        <taxon>Muridae</taxon>
        <taxon>Murinae</taxon>
        <taxon>Rattus</taxon>
    </lineage>
</organism>
<gene>
    <name evidence="1" type="ORF">rCG_49044</name>
</gene>
<name>A6IGE4_RAT</name>
<sequence length="36" mass="4133">MDCAEMHCKLGDCTSESDFCSSKYHMYCKGSMNFEI</sequence>
<protein>
    <submittedName>
        <fullName evidence="1">RCG49044, isoform CRA_a</fullName>
    </submittedName>
</protein>
<dbReference type="EMBL" id="CH473960">
    <property type="protein sequence ID" value="EDM16753.1"/>
    <property type="molecule type" value="Genomic_DNA"/>
</dbReference>
<proteinExistence type="predicted"/>